<evidence type="ECO:0000259" key="6">
    <source>
        <dbReference type="Pfam" id="PF04932"/>
    </source>
</evidence>
<keyword evidence="7" id="KW-0436">Ligase</keyword>
<feature type="transmembrane region" description="Helical" evidence="5">
    <location>
        <begin position="176"/>
        <end position="195"/>
    </location>
</feature>
<keyword evidence="8" id="KW-1185">Reference proteome</keyword>
<dbReference type="RefSeq" id="WP_135624488.1">
    <property type="nucleotide sequence ID" value="NZ_RQGD01000035.1"/>
</dbReference>
<name>A0A4V3JQV1_9LEPT</name>
<dbReference type="PANTHER" id="PTHR37422">
    <property type="entry name" value="TEICHURONIC ACID BIOSYNTHESIS PROTEIN TUAE"/>
    <property type="match status" value="1"/>
</dbReference>
<sequence length="628" mass="73479">MKIKIFNQLDFIFFCIFLLSVPFSVTVSQGFAIFSILSYFSLRVPKFKDFPFIFWFFLAMYASLLLPLCFGYLTSDTGWMKLLTHSEFSDIWMTLLILPAQGFSRYQKMRVKQLLVVSALLFIFTGILSTLFPYRLSSFVMDGFRYLEGKRLPHQIFLWKDLDLSLFLPIGFQNTHLTYGALLILFFPSLFYKTFRLLRIRKPSSRLLKARLTYSFLSLIAIVLLLLNQSRSIWLGFLLALLFVSNFKEKLSYLRKYLFKTIMVFTFLFGLIAILYQHNWLFQRSITQLFAKQTLENQRIWIHKANLRMIEIHPLTGIGAGNYKNGFEASYVPLIKENPYLYYEIFITPKSHAHHDFLHFSILGGLISAVAFIILWIAIVDKLIRTGKDQTIYLGIYAIFIGGMFQCFVLDDETFLPLLAITSLFDFKIFTLSKKSISLVLIPLFLSISSILYFTRFHEKSMFVHRTRTSENFLDPLAQTTINGSNQNLNSLESKDYYFKLEGCLSHKTNFDQNPIRREEPLSLIIEIPKQRTDAEHPIRYEIEVRFRDAFDQDKAFKAHSEHVLKKFTGTFVSGKNQITIPLLNLKKNDELHFYDFGIRYIYQSSKNIKILPILRLKENCESQSILP</sequence>
<feature type="domain" description="O-antigen ligase-related" evidence="6">
    <location>
        <begin position="217"/>
        <end position="373"/>
    </location>
</feature>
<dbReference type="PANTHER" id="PTHR37422:SF13">
    <property type="entry name" value="LIPOPOLYSACCHARIDE BIOSYNTHESIS PROTEIN PA4999-RELATED"/>
    <property type="match status" value="1"/>
</dbReference>
<evidence type="ECO:0000313" key="8">
    <source>
        <dbReference type="Proteomes" id="UP000297693"/>
    </source>
</evidence>
<dbReference type="InterPro" id="IPR051533">
    <property type="entry name" value="WaaL-like"/>
</dbReference>
<feature type="transmembrane region" description="Helical" evidence="5">
    <location>
        <begin position="12"/>
        <end position="40"/>
    </location>
</feature>
<evidence type="ECO:0000313" key="7">
    <source>
        <dbReference type="EMBL" id="TGL57366.1"/>
    </source>
</evidence>
<dbReference type="OrthoDB" id="345652at2"/>
<evidence type="ECO:0000256" key="2">
    <source>
        <dbReference type="ARBA" id="ARBA00022692"/>
    </source>
</evidence>
<keyword evidence="3 5" id="KW-1133">Transmembrane helix</keyword>
<feature type="transmembrane region" description="Helical" evidence="5">
    <location>
        <begin position="436"/>
        <end position="455"/>
    </location>
</feature>
<feature type="transmembrane region" description="Helical" evidence="5">
    <location>
        <begin position="114"/>
        <end position="134"/>
    </location>
</feature>
<reference evidence="7" key="1">
    <citation type="journal article" date="2019" name="PLoS Negl. Trop. Dis.">
        <title>Revisiting the worldwide diversity of Leptospira species in the environment.</title>
        <authorList>
            <person name="Vincent A.T."/>
            <person name="Schiettekatte O."/>
            <person name="Bourhy P."/>
            <person name="Veyrier F.J."/>
            <person name="Picardeau M."/>
        </authorList>
    </citation>
    <scope>NUCLEOTIDE SEQUENCE [LARGE SCALE GENOMIC DNA]</scope>
    <source>
        <strain evidence="7">201702476</strain>
    </source>
</reference>
<dbReference type="AlphaFoldDB" id="A0A4V3JQV1"/>
<comment type="caution">
    <text evidence="7">The sequence shown here is derived from an EMBL/GenBank/DDBJ whole genome shotgun (WGS) entry which is preliminary data.</text>
</comment>
<feature type="transmembrane region" description="Helical" evidence="5">
    <location>
        <begin position="257"/>
        <end position="276"/>
    </location>
</feature>
<keyword evidence="2 5" id="KW-0812">Transmembrane</keyword>
<keyword evidence="4 5" id="KW-0472">Membrane</keyword>
<dbReference type="InterPro" id="IPR007016">
    <property type="entry name" value="O-antigen_ligase-rel_domated"/>
</dbReference>
<feature type="transmembrane region" description="Helical" evidence="5">
    <location>
        <begin position="232"/>
        <end position="248"/>
    </location>
</feature>
<organism evidence="7 8">
    <name type="scientific">Leptospira ognonensis</name>
    <dbReference type="NCBI Taxonomy" id="2484945"/>
    <lineage>
        <taxon>Bacteria</taxon>
        <taxon>Pseudomonadati</taxon>
        <taxon>Spirochaetota</taxon>
        <taxon>Spirochaetia</taxon>
        <taxon>Leptospirales</taxon>
        <taxon>Leptospiraceae</taxon>
        <taxon>Leptospira</taxon>
    </lineage>
</organism>
<evidence type="ECO:0000256" key="4">
    <source>
        <dbReference type="ARBA" id="ARBA00023136"/>
    </source>
</evidence>
<accession>A0A4V3JQV1</accession>
<dbReference type="EMBL" id="RQGD01000035">
    <property type="protein sequence ID" value="TGL57366.1"/>
    <property type="molecule type" value="Genomic_DNA"/>
</dbReference>
<dbReference type="Pfam" id="PF04932">
    <property type="entry name" value="Wzy_C"/>
    <property type="match status" value="1"/>
</dbReference>
<feature type="transmembrane region" description="Helical" evidence="5">
    <location>
        <begin position="357"/>
        <end position="379"/>
    </location>
</feature>
<gene>
    <name evidence="7" type="ORF">EHQ58_13820</name>
</gene>
<feature type="transmembrane region" description="Helical" evidence="5">
    <location>
        <begin position="52"/>
        <end position="73"/>
    </location>
</feature>
<dbReference type="GO" id="GO:0016020">
    <property type="term" value="C:membrane"/>
    <property type="evidence" value="ECO:0007669"/>
    <property type="project" value="UniProtKB-SubCell"/>
</dbReference>
<feature type="transmembrane region" description="Helical" evidence="5">
    <location>
        <begin position="391"/>
        <end position="409"/>
    </location>
</feature>
<protein>
    <submittedName>
        <fullName evidence="7">O-antigen ligase family protein</fullName>
    </submittedName>
</protein>
<evidence type="ECO:0000256" key="5">
    <source>
        <dbReference type="SAM" id="Phobius"/>
    </source>
</evidence>
<dbReference type="GO" id="GO:0016874">
    <property type="term" value="F:ligase activity"/>
    <property type="evidence" value="ECO:0007669"/>
    <property type="project" value="UniProtKB-KW"/>
</dbReference>
<evidence type="ECO:0000256" key="3">
    <source>
        <dbReference type="ARBA" id="ARBA00022989"/>
    </source>
</evidence>
<feature type="transmembrane region" description="Helical" evidence="5">
    <location>
        <begin position="207"/>
        <end position="226"/>
    </location>
</feature>
<proteinExistence type="predicted"/>
<dbReference type="Proteomes" id="UP000297693">
    <property type="component" value="Unassembled WGS sequence"/>
</dbReference>
<comment type="subcellular location">
    <subcellularLocation>
        <location evidence="1">Membrane</location>
        <topology evidence="1">Multi-pass membrane protein</topology>
    </subcellularLocation>
</comment>
<evidence type="ECO:0000256" key="1">
    <source>
        <dbReference type="ARBA" id="ARBA00004141"/>
    </source>
</evidence>